<evidence type="ECO:0000259" key="5">
    <source>
        <dbReference type="PROSITE" id="PS00799"/>
    </source>
</evidence>
<dbReference type="Ensembl" id="ENSCLMT00005004225.1">
    <property type="protein sequence ID" value="ENSCLMP00005003888.1"/>
    <property type="gene ID" value="ENSCLMG00005002196.1"/>
</dbReference>
<evidence type="ECO:0000256" key="2">
    <source>
        <dbReference type="ARBA" id="ARBA00010093"/>
    </source>
</evidence>
<dbReference type="GO" id="GO:0005576">
    <property type="term" value="C:extracellular region"/>
    <property type="evidence" value="ECO:0007669"/>
    <property type="project" value="UniProtKB-SubCell"/>
</dbReference>
<dbReference type="GO" id="GO:0048714">
    <property type="term" value="P:positive regulation of oligodendrocyte differentiation"/>
    <property type="evidence" value="ECO:0007669"/>
    <property type="project" value="Ensembl"/>
</dbReference>
<dbReference type="InterPro" id="IPR039036">
    <property type="entry name" value="Granulin_fam"/>
</dbReference>
<dbReference type="Proteomes" id="UP000694565">
    <property type="component" value="Unplaced"/>
</dbReference>
<accession>A0A8C2WIB1</accession>
<dbReference type="PANTHER" id="PTHR12274">
    <property type="entry name" value="GRANULIN"/>
    <property type="match status" value="1"/>
</dbReference>
<protein>
    <submittedName>
        <fullName evidence="6">Granulin b</fullName>
    </submittedName>
</protein>
<keyword evidence="3" id="KW-0964">Secreted</keyword>
<keyword evidence="4" id="KW-1015">Disulfide bond</keyword>
<reference evidence="6" key="1">
    <citation type="submission" date="2025-08" db="UniProtKB">
        <authorList>
            <consortium name="Ensembl"/>
        </authorList>
    </citation>
    <scope>IDENTIFICATION</scope>
</reference>
<dbReference type="GO" id="GO:0048675">
    <property type="term" value="P:axon extension"/>
    <property type="evidence" value="ECO:0007669"/>
    <property type="project" value="Ensembl"/>
</dbReference>
<dbReference type="SMART" id="SM00277">
    <property type="entry name" value="GRAN"/>
    <property type="match status" value="5"/>
</dbReference>
<evidence type="ECO:0000313" key="6">
    <source>
        <dbReference type="Ensembl" id="ENSCLMP00005003888.1"/>
    </source>
</evidence>
<comment type="subcellular location">
    <subcellularLocation>
        <location evidence="1">Secreted</location>
    </subcellularLocation>
</comment>
<keyword evidence="7" id="KW-1185">Reference proteome</keyword>
<dbReference type="FunFam" id="2.10.25.160:FF:000001">
    <property type="entry name" value="Granulin precursor"/>
    <property type="match status" value="1"/>
</dbReference>
<feature type="domain" description="Granulins" evidence="5">
    <location>
        <begin position="156"/>
        <end position="169"/>
    </location>
</feature>
<dbReference type="InterPro" id="IPR000118">
    <property type="entry name" value="Granulin"/>
</dbReference>
<name>A0A8C2WIB1_CYCLU</name>
<dbReference type="GeneTree" id="ENSGT00470000042293"/>
<dbReference type="Pfam" id="PF00396">
    <property type="entry name" value="Granulin"/>
    <property type="match status" value="5"/>
</dbReference>
<dbReference type="PANTHER" id="PTHR12274:SF6">
    <property type="entry name" value="GRANULIN B"/>
    <property type="match status" value="1"/>
</dbReference>
<comment type="similarity">
    <text evidence="2">Belongs to the granulin family.</text>
</comment>
<dbReference type="Gene3D" id="2.10.25.160">
    <property type="entry name" value="Granulin"/>
    <property type="match status" value="5"/>
</dbReference>
<feature type="domain" description="Granulins" evidence="5">
    <location>
        <begin position="236"/>
        <end position="249"/>
    </location>
</feature>
<dbReference type="InterPro" id="IPR037277">
    <property type="entry name" value="Granulin_sf"/>
</dbReference>
<proteinExistence type="inferred from homology"/>
<dbReference type="PROSITE" id="PS00799">
    <property type="entry name" value="GRANULINS"/>
    <property type="match status" value="4"/>
</dbReference>
<dbReference type="SUPFAM" id="SSF57277">
    <property type="entry name" value="Granulin repeat"/>
    <property type="match status" value="5"/>
</dbReference>
<evidence type="ECO:0000256" key="4">
    <source>
        <dbReference type="ARBA" id="ARBA00023157"/>
    </source>
</evidence>
<sequence length="434" mass="45307">NKTCLTPVVSAAPPVGSVSCPDGSSCPDSYTCCLLSSGAYGCCPYAQVRMTLFIFTGPTNVKVLCVCVYICMFMRLSSPFQAICCSDRIHCCPEGTDCDVVHSASLFKSVLPMLCLSVAVVTCNGTAVCADGNTCCKLPNGGWACSASPPPQAVCCEDHLHCCPHGTVCNLEASTCDDHSAGTATPWRAKIPASPAPAADGKCDELTSCPGKDTTCCFMGAARRWGCCPLPQAVCCEDGLHCCPGGHACEPHRSACSKGPLVVVPWFSKLSALSEPGAVTDVKCDDKSSCASGTTCCKLKTGEWGCCPLVKAVCCADREHCCPQGYTCNMETGTCEKTNRAGLPLPQVKVVRPDAGDVPCDAAGEFRCSERDTCCRVSASEWACCPSPRAVCCPGSRHCCPAGHSCDPAAAGCSQRSHHSQLTWDAPVGDGRRL</sequence>
<organism evidence="6 7">
    <name type="scientific">Cyclopterus lumpus</name>
    <name type="common">Lumpsucker</name>
    <dbReference type="NCBI Taxonomy" id="8103"/>
    <lineage>
        <taxon>Eukaryota</taxon>
        <taxon>Metazoa</taxon>
        <taxon>Chordata</taxon>
        <taxon>Craniata</taxon>
        <taxon>Vertebrata</taxon>
        <taxon>Euteleostomi</taxon>
        <taxon>Actinopterygii</taxon>
        <taxon>Neopterygii</taxon>
        <taxon>Teleostei</taxon>
        <taxon>Neoteleostei</taxon>
        <taxon>Acanthomorphata</taxon>
        <taxon>Eupercaria</taxon>
        <taxon>Perciformes</taxon>
        <taxon>Cottioidei</taxon>
        <taxon>Cottales</taxon>
        <taxon>Cyclopteridae</taxon>
        <taxon>Cyclopterus</taxon>
    </lineage>
</organism>
<dbReference type="GO" id="GO:1903979">
    <property type="term" value="P:negative regulation of microglial cell activation"/>
    <property type="evidence" value="ECO:0007669"/>
    <property type="project" value="Ensembl"/>
</dbReference>
<feature type="domain" description="Granulins" evidence="5">
    <location>
        <begin position="315"/>
        <end position="328"/>
    </location>
</feature>
<evidence type="ECO:0000256" key="3">
    <source>
        <dbReference type="ARBA" id="ARBA00022525"/>
    </source>
</evidence>
<evidence type="ECO:0000256" key="1">
    <source>
        <dbReference type="ARBA" id="ARBA00004613"/>
    </source>
</evidence>
<dbReference type="AlphaFoldDB" id="A0A8C2WIB1"/>
<feature type="domain" description="Granulins" evidence="5">
    <location>
        <begin position="85"/>
        <end position="98"/>
    </location>
</feature>
<reference evidence="6" key="2">
    <citation type="submission" date="2025-09" db="UniProtKB">
        <authorList>
            <consortium name="Ensembl"/>
        </authorList>
    </citation>
    <scope>IDENTIFICATION</scope>
</reference>
<evidence type="ECO:0000313" key="7">
    <source>
        <dbReference type="Proteomes" id="UP000694565"/>
    </source>
</evidence>